<evidence type="ECO:0000256" key="1">
    <source>
        <dbReference type="SAM" id="Coils"/>
    </source>
</evidence>
<sequence>MENAGLDAGVQQMEANPIPIGSRSFRKSVDNSVHQQDPEMWKRARLFVRNITSRYVNYADQSIAVFERDLHNLWYLFIGAAKVTPTDAATADRLAVQILVAREMGILKRISEQYADGQVAYTSAPVTGPLPRIWVDLPFLTADLRATWTEAMTRNGALSSDHLANLAGFTARLVAFGIYEAELSQCGLLLLREALEVPRQLLENNNADQDDDKPLSYFMPALLAWLQHGSYKLFGLTARGHASKIEVKDMGDHEDHEDRWIVAGALLSALSSQRGGRISGFSMVRWEFWKQRLDDIAGQSHSLDDSVQGQARRCFDYLNSWEGITGGDSHDRELARKPTLKTLVREAAALDAARRRALVRAERAEKKAKKAMILARKAVKALKAERKAKKADKEAMETPSYESEAELKQMLKKYQAAGKEYLERKANLETDFLERRLEIKEYKRELELTKLEMVTVQLDNGWGHIECPRASDWIKRKAEYMAWQCRSECGFEEKYWKTLVFAAECVVDGSTFEAKKLLPVAEEFLDDWNLSGF</sequence>
<dbReference type="PANTHER" id="PTHR38797">
    <property type="entry name" value="NUCLEAR PORE COMPLEX PROTEIN NUP85-RELATED"/>
    <property type="match status" value="1"/>
</dbReference>
<proteinExistence type="predicted"/>
<evidence type="ECO:0000313" key="2">
    <source>
        <dbReference type="EMBL" id="KAG9989365.1"/>
    </source>
</evidence>
<keyword evidence="3" id="KW-1185">Reference proteome</keyword>
<name>A0A9P8G4Z0_AURME</name>
<reference evidence="2" key="1">
    <citation type="journal article" date="2021" name="J Fungi (Basel)">
        <title>Virulence traits and population genomics of the black yeast Aureobasidium melanogenum.</title>
        <authorList>
            <person name="Cernosa A."/>
            <person name="Sun X."/>
            <person name="Gostincar C."/>
            <person name="Fang C."/>
            <person name="Gunde-Cimerman N."/>
            <person name="Song Z."/>
        </authorList>
    </citation>
    <scope>NUCLEOTIDE SEQUENCE</scope>
    <source>
        <strain evidence="2">EXF-9298</strain>
    </source>
</reference>
<dbReference type="EMBL" id="JAHFXS010000088">
    <property type="protein sequence ID" value="KAG9989365.1"/>
    <property type="molecule type" value="Genomic_DNA"/>
</dbReference>
<accession>A0A9P8G4Z0</accession>
<reference evidence="2" key="2">
    <citation type="submission" date="2021-08" db="EMBL/GenBank/DDBJ databases">
        <authorList>
            <person name="Gostincar C."/>
            <person name="Sun X."/>
            <person name="Song Z."/>
            <person name="Gunde-Cimerman N."/>
        </authorList>
    </citation>
    <scope>NUCLEOTIDE SEQUENCE</scope>
    <source>
        <strain evidence="2">EXF-9298</strain>
    </source>
</reference>
<gene>
    <name evidence="2" type="ORF">KCU98_g1950</name>
</gene>
<dbReference type="AlphaFoldDB" id="A0A9P8G4Z0"/>
<feature type="coiled-coil region" evidence="1">
    <location>
        <begin position="411"/>
        <end position="459"/>
    </location>
</feature>
<dbReference type="Pfam" id="PF12311">
    <property type="entry name" value="DUF3632"/>
    <property type="match status" value="1"/>
</dbReference>
<keyword evidence="1" id="KW-0175">Coiled coil</keyword>
<feature type="non-terminal residue" evidence="2">
    <location>
        <position position="533"/>
    </location>
</feature>
<comment type="caution">
    <text evidence="2">The sequence shown here is derived from an EMBL/GenBank/DDBJ whole genome shotgun (WGS) entry which is preliminary data.</text>
</comment>
<dbReference type="Proteomes" id="UP000729357">
    <property type="component" value="Unassembled WGS sequence"/>
</dbReference>
<dbReference type="InterPro" id="IPR053204">
    <property type="entry name" value="Oxopyrrolidines_Biosynth-assoc"/>
</dbReference>
<organism evidence="2 3">
    <name type="scientific">Aureobasidium melanogenum</name>
    <name type="common">Aureobasidium pullulans var. melanogenum</name>
    <dbReference type="NCBI Taxonomy" id="46634"/>
    <lineage>
        <taxon>Eukaryota</taxon>
        <taxon>Fungi</taxon>
        <taxon>Dikarya</taxon>
        <taxon>Ascomycota</taxon>
        <taxon>Pezizomycotina</taxon>
        <taxon>Dothideomycetes</taxon>
        <taxon>Dothideomycetidae</taxon>
        <taxon>Dothideales</taxon>
        <taxon>Saccotheciaceae</taxon>
        <taxon>Aureobasidium</taxon>
    </lineage>
</organism>
<protein>
    <submittedName>
        <fullName evidence="2">Uncharacterized protein</fullName>
    </submittedName>
</protein>
<evidence type="ECO:0000313" key="3">
    <source>
        <dbReference type="Proteomes" id="UP000729357"/>
    </source>
</evidence>
<dbReference type="InterPro" id="IPR022085">
    <property type="entry name" value="OpdG"/>
</dbReference>